<reference evidence="1" key="1">
    <citation type="submission" date="2021-01" db="EMBL/GenBank/DDBJ databases">
        <authorList>
            <person name="Corre E."/>
            <person name="Pelletier E."/>
            <person name="Niang G."/>
            <person name="Scheremetjew M."/>
            <person name="Finn R."/>
            <person name="Kale V."/>
            <person name="Holt S."/>
            <person name="Cochrane G."/>
            <person name="Meng A."/>
            <person name="Brown T."/>
            <person name="Cohen L."/>
        </authorList>
    </citation>
    <scope>NUCLEOTIDE SEQUENCE</scope>
    <source>
        <strain evidence="1">CCMP147</strain>
    </source>
</reference>
<dbReference type="AlphaFoldDB" id="A0A7R9Z674"/>
<dbReference type="EMBL" id="HBED01017126">
    <property type="protein sequence ID" value="CAD8307783.1"/>
    <property type="molecule type" value="Transcribed_RNA"/>
</dbReference>
<sequence>MDMEEESGLDVWNIGGNGAASAFDAPLTADVVSASFSKKKPDAAAAASVVASGVLEMPQQSAQGMRTARAYPVGLLPAAAAPKYDARFDAQGNGMVHMAAAGNAPRDRMHMMATMAQKQQQQQRGAMFHSSVMM</sequence>
<proteinExistence type="predicted"/>
<name>A0A7R9Z674_9STRA</name>
<gene>
    <name evidence="1" type="ORF">TDUB1175_LOCUS8553</name>
</gene>
<accession>A0A7R9Z674</accession>
<organism evidence="1">
    <name type="scientific">Pseudictyota dubia</name>
    <dbReference type="NCBI Taxonomy" id="2749911"/>
    <lineage>
        <taxon>Eukaryota</taxon>
        <taxon>Sar</taxon>
        <taxon>Stramenopiles</taxon>
        <taxon>Ochrophyta</taxon>
        <taxon>Bacillariophyta</taxon>
        <taxon>Mediophyceae</taxon>
        <taxon>Biddulphiophycidae</taxon>
        <taxon>Eupodiscales</taxon>
        <taxon>Odontellaceae</taxon>
        <taxon>Pseudictyota</taxon>
    </lineage>
</organism>
<evidence type="ECO:0000313" key="1">
    <source>
        <dbReference type="EMBL" id="CAD8307783.1"/>
    </source>
</evidence>
<protein>
    <submittedName>
        <fullName evidence="1">Uncharacterized protein</fullName>
    </submittedName>
</protein>